<evidence type="ECO:0000256" key="1">
    <source>
        <dbReference type="ARBA" id="ARBA00008909"/>
    </source>
</evidence>
<accession>P94171</accession>
<dbReference type="GO" id="GO:0006260">
    <property type="term" value="P:DNA replication"/>
    <property type="evidence" value="ECO:0007669"/>
    <property type="project" value="UniProtKB-KW"/>
</dbReference>
<dbReference type="Pfam" id="PF01446">
    <property type="entry name" value="Rep_1"/>
    <property type="match status" value="1"/>
</dbReference>
<evidence type="ECO:0000256" key="2">
    <source>
        <dbReference type="ARBA" id="ARBA00022705"/>
    </source>
</evidence>
<organism evidence="4">
    <name type="scientific">Trueperella pyogenes</name>
    <dbReference type="NCBI Taxonomy" id="1661"/>
    <lineage>
        <taxon>Bacteria</taxon>
        <taxon>Bacillati</taxon>
        <taxon>Actinomycetota</taxon>
        <taxon>Actinomycetes</taxon>
        <taxon>Actinomycetales</taxon>
        <taxon>Actinomycetaceae</taxon>
        <taxon>Trueperella</taxon>
    </lineage>
</organism>
<dbReference type="AlphaFoldDB" id="P94171"/>
<sequence>MNRLSERTALSLPARQIQKVIPAAGGRSLKSFEGMTATWSARGGASSDERSRDKRSQIPSNRREGRSATHPLGNTVLTFPVSNESKKTAKSRRSERYELRDGLAEISTIESVRKCGRVPVAPLVSLRAKSDGKGAGYGGLHTCGSVWACPVCSAKIAARRKTDLQQVVDHAVKHGMTVSMLTLTQRHHKGQGLKHLWDALSTAWNRVTSGRRWIEFKEQFGLVGYVRANEITHGKHGWHVHSHVLIISEKDPLTSTFVYQRKQGRRRLPYPPEIYMSSDFIAERWEAGLAKHGVDFLRDSGGLDWTVAKDARAIGNYVSKMQTSTDAISSEVTLGGFKKARNGNRTPFQILADILSLGDVDDLKLWKEYEKASFGRRALTWSKGLRDWANLGVEQSDEEIASEEIGDEAIALFTHDAWRQVRRFGAAELLDVTESGGRAAAYRWLDFREIDWSLPPKIE</sequence>
<name>P94171_9ACTO</name>
<comment type="similarity">
    <text evidence="1">Belongs to the Gram-positive plasmids replication protein type 1 family.</text>
</comment>
<dbReference type="GO" id="GO:0003677">
    <property type="term" value="F:DNA binding"/>
    <property type="evidence" value="ECO:0007669"/>
    <property type="project" value="InterPro"/>
</dbReference>
<reference evidence="4" key="1">
    <citation type="journal article" date="1998" name="J. Bacteriol.">
        <title>The Arcanobacterium (Actinomyces) pyogenes plasmid pAP1 is a member of the pIJ101/pJV1 family of rolling circle replication plasmids.</title>
        <authorList>
            <person name="Billington S.J."/>
            <person name="Jost B.H."/>
            <person name="Songer J.G."/>
        </authorList>
    </citation>
    <scope>NUCLEOTIDE SEQUENCE</scope>
    <source>
        <strain evidence="4">BBR1</strain>
        <plasmid evidence="4">pAP1</plasmid>
    </source>
</reference>
<evidence type="ECO:0000313" key="4">
    <source>
        <dbReference type="EMBL" id="AAC46399.1"/>
    </source>
</evidence>
<evidence type="ECO:0000256" key="3">
    <source>
        <dbReference type="SAM" id="MobiDB-lite"/>
    </source>
</evidence>
<proteinExistence type="inferred from homology"/>
<dbReference type="InterPro" id="IPR000989">
    <property type="entry name" value="Rep"/>
</dbReference>
<dbReference type="EMBL" id="U83788">
    <property type="protein sequence ID" value="AAC46399.1"/>
    <property type="molecule type" value="Genomic_DNA"/>
</dbReference>
<geneLocation type="plasmid" evidence="4">
    <name>pAP1</name>
</geneLocation>
<feature type="region of interest" description="Disordered" evidence="3">
    <location>
        <begin position="39"/>
        <end position="96"/>
    </location>
</feature>
<keyword evidence="4" id="KW-0614">Plasmid</keyword>
<protein>
    <submittedName>
        <fullName evidence="4">Rep</fullName>
    </submittedName>
</protein>
<keyword evidence="2" id="KW-0235">DNA replication</keyword>
<feature type="compositionally biased region" description="Basic and acidic residues" evidence="3">
    <location>
        <begin position="84"/>
        <end position="96"/>
    </location>
</feature>
<gene>
    <name evidence="4" type="primary">rep</name>
</gene>
<feature type="compositionally biased region" description="Basic and acidic residues" evidence="3">
    <location>
        <begin position="47"/>
        <end position="67"/>
    </location>
</feature>